<dbReference type="Proteomes" id="UP000323064">
    <property type="component" value="Segment"/>
</dbReference>
<accession>A0A4V1F5F9</accession>
<evidence type="ECO:0000313" key="2">
    <source>
        <dbReference type="EMBL" id="QCQ84923.1"/>
    </source>
</evidence>
<evidence type="ECO:0000256" key="1">
    <source>
        <dbReference type="SAM" id="MobiDB-lite"/>
    </source>
</evidence>
<protein>
    <submittedName>
        <fullName evidence="2">Uncharacterized protein</fullName>
    </submittedName>
</protein>
<feature type="region of interest" description="Disordered" evidence="1">
    <location>
        <begin position="1"/>
        <end position="27"/>
    </location>
</feature>
<feature type="region of interest" description="Disordered" evidence="1">
    <location>
        <begin position="102"/>
        <end position="124"/>
    </location>
</feature>
<dbReference type="EMBL" id="MK249191">
    <property type="protein sequence ID" value="QCQ84923.1"/>
    <property type="molecule type" value="Genomic_DNA"/>
</dbReference>
<organism evidence="2">
    <name type="scientific">Blackfly microvirus SF02</name>
    <dbReference type="NCBI Taxonomy" id="2576452"/>
    <lineage>
        <taxon>Viruses</taxon>
        <taxon>Monodnaviria</taxon>
        <taxon>Sangervirae</taxon>
        <taxon>Phixviricota</taxon>
        <taxon>Malgrandaviricetes</taxon>
        <taxon>Petitvirales</taxon>
        <taxon>Microviridae</taxon>
        <taxon>Microvirus</taxon>
    </lineage>
</organism>
<feature type="compositionally biased region" description="Basic and acidic residues" evidence="1">
    <location>
        <begin position="112"/>
        <end position="124"/>
    </location>
</feature>
<feature type="compositionally biased region" description="Basic and acidic residues" evidence="1">
    <location>
        <begin position="11"/>
        <end position="22"/>
    </location>
</feature>
<name>A0A4V1F5F9_9VIRU</name>
<proteinExistence type="predicted"/>
<sequence length="124" mass="14265">MATKFRTRINAVKEKSKPEQQKNKVSATVPDQVPPMRKIFDNYQKGLPLKVNSKTPVYNPDFMYKDLDRYDLADIQAIKEQVAQDIDDLKSKQDALKTEKTRVAKALNEASQRQRDPKPTETEA</sequence>
<reference evidence="2" key="1">
    <citation type="submission" date="2018-12" db="EMBL/GenBank/DDBJ databases">
        <title>Singled stranded DNA viruses identified in blackflies (Austrosimulium ungulatum) sampled in New Zealand.</title>
        <authorList>
            <person name="Kraberger S."/>
            <person name="Fontenele R.S."/>
            <person name="Schmidlin K."/>
            <person name="Walters M."/>
            <person name="Varsani A."/>
        </authorList>
    </citation>
    <scope>NUCLEOTIDE SEQUENCE [LARGE SCALE GENOMIC DNA]</scope>
    <source>
        <strain evidence="2">125</strain>
    </source>
</reference>